<evidence type="ECO:0000256" key="3">
    <source>
        <dbReference type="ARBA" id="ARBA00022806"/>
    </source>
</evidence>
<keyword evidence="1" id="KW-0547">Nucleotide-binding</keyword>
<dbReference type="Gene3D" id="3.40.50.300">
    <property type="entry name" value="P-loop containing nucleotide triphosphate hydrolases"/>
    <property type="match status" value="1"/>
</dbReference>
<sequence length="72" mass="8298">NVAMLCILNELAKYHNEETGEFDLDAFKIVYIMPMKALIQEMVGNFLTWLKVFSVKVRELTGDAQMTKQQIS</sequence>
<dbReference type="PANTHER" id="PTHR47961:SF4">
    <property type="entry name" value="ACTIVATING SIGNAL COINTEGRATOR 1 COMPLEX SUBUNIT 3"/>
    <property type="match status" value="1"/>
</dbReference>
<accession>A0A9P5NCL0</accession>
<name>A0A9P5NCL0_GYMJU</name>
<dbReference type="GO" id="GO:0016787">
    <property type="term" value="F:hydrolase activity"/>
    <property type="evidence" value="ECO:0007669"/>
    <property type="project" value="UniProtKB-KW"/>
</dbReference>
<organism evidence="5 6">
    <name type="scientific">Gymnopilus junonius</name>
    <name type="common">Spectacular rustgill mushroom</name>
    <name type="synonym">Gymnopilus spectabilis subsp. junonius</name>
    <dbReference type="NCBI Taxonomy" id="109634"/>
    <lineage>
        <taxon>Eukaryota</taxon>
        <taxon>Fungi</taxon>
        <taxon>Dikarya</taxon>
        <taxon>Basidiomycota</taxon>
        <taxon>Agaricomycotina</taxon>
        <taxon>Agaricomycetes</taxon>
        <taxon>Agaricomycetidae</taxon>
        <taxon>Agaricales</taxon>
        <taxon>Agaricineae</taxon>
        <taxon>Hymenogastraceae</taxon>
        <taxon>Gymnopilus</taxon>
    </lineage>
</organism>
<dbReference type="SUPFAM" id="SSF52540">
    <property type="entry name" value="P-loop containing nucleoside triphosphate hydrolases"/>
    <property type="match status" value="1"/>
</dbReference>
<evidence type="ECO:0000256" key="2">
    <source>
        <dbReference type="ARBA" id="ARBA00022801"/>
    </source>
</evidence>
<dbReference type="OrthoDB" id="3201040at2759"/>
<feature type="non-terminal residue" evidence="5">
    <location>
        <position position="1"/>
    </location>
</feature>
<dbReference type="AlphaFoldDB" id="A0A9P5NCL0"/>
<evidence type="ECO:0000313" key="6">
    <source>
        <dbReference type="Proteomes" id="UP000724874"/>
    </source>
</evidence>
<feature type="non-terminal residue" evidence="5">
    <location>
        <position position="72"/>
    </location>
</feature>
<dbReference type="Proteomes" id="UP000724874">
    <property type="component" value="Unassembled WGS sequence"/>
</dbReference>
<protein>
    <submittedName>
        <fullName evidence="5">Uncharacterized protein</fullName>
    </submittedName>
</protein>
<reference evidence="5" key="1">
    <citation type="submission" date="2020-11" db="EMBL/GenBank/DDBJ databases">
        <authorList>
            <consortium name="DOE Joint Genome Institute"/>
            <person name="Ahrendt S."/>
            <person name="Riley R."/>
            <person name="Andreopoulos W."/>
            <person name="LaButti K."/>
            <person name="Pangilinan J."/>
            <person name="Ruiz-duenas F.J."/>
            <person name="Barrasa J.M."/>
            <person name="Sanchez-Garcia M."/>
            <person name="Camarero S."/>
            <person name="Miyauchi S."/>
            <person name="Serrano A."/>
            <person name="Linde D."/>
            <person name="Babiker R."/>
            <person name="Drula E."/>
            <person name="Ayuso-Fernandez I."/>
            <person name="Pacheco R."/>
            <person name="Padilla G."/>
            <person name="Ferreira P."/>
            <person name="Barriuso J."/>
            <person name="Kellner H."/>
            <person name="Castanera R."/>
            <person name="Alfaro M."/>
            <person name="Ramirez L."/>
            <person name="Pisabarro A.G."/>
            <person name="Kuo A."/>
            <person name="Tritt A."/>
            <person name="Lipzen A."/>
            <person name="He G."/>
            <person name="Yan M."/>
            <person name="Ng V."/>
            <person name="Cullen D."/>
            <person name="Martin F."/>
            <person name="Rosso M.-N."/>
            <person name="Henrissat B."/>
            <person name="Hibbett D."/>
            <person name="Martinez A.T."/>
            <person name="Grigoriev I.V."/>
        </authorList>
    </citation>
    <scope>NUCLEOTIDE SEQUENCE</scope>
    <source>
        <strain evidence="5">AH 44721</strain>
    </source>
</reference>
<dbReference type="GO" id="GO:0005634">
    <property type="term" value="C:nucleus"/>
    <property type="evidence" value="ECO:0007669"/>
    <property type="project" value="TreeGrafter"/>
</dbReference>
<proteinExistence type="predicted"/>
<dbReference type="PANTHER" id="PTHR47961">
    <property type="entry name" value="DNA POLYMERASE THETA, PUTATIVE (AFU_ORTHOLOGUE AFUA_1G05260)-RELATED"/>
    <property type="match status" value="1"/>
</dbReference>
<keyword evidence="2" id="KW-0378">Hydrolase</keyword>
<evidence type="ECO:0000256" key="4">
    <source>
        <dbReference type="ARBA" id="ARBA00022840"/>
    </source>
</evidence>
<comment type="caution">
    <text evidence="5">The sequence shown here is derived from an EMBL/GenBank/DDBJ whole genome shotgun (WGS) entry which is preliminary data.</text>
</comment>
<gene>
    <name evidence="5" type="ORF">CPB84DRAFT_1643335</name>
</gene>
<keyword evidence="3" id="KW-0347">Helicase</keyword>
<evidence type="ECO:0000313" key="5">
    <source>
        <dbReference type="EMBL" id="KAF8878975.1"/>
    </source>
</evidence>
<dbReference type="GO" id="GO:0004386">
    <property type="term" value="F:helicase activity"/>
    <property type="evidence" value="ECO:0007669"/>
    <property type="project" value="UniProtKB-KW"/>
</dbReference>
<dbReference type="InterPro" id="IPR050474">
    <property type="entry name" value="Hel308_SKI2-like"/>
</dbReference>
<keyword evidence="4" id="KW-0067">ATP-binding</keyword>
<dbReference type="EMBL" id="JADNYJ010000153">
    <property type="protein sequence ID" value="KAF8878975.1"/>
    <property type="molecule type" value="Genomic_DNA"/>
</dbReference>
<dbReference type="InterPro" id="IPR027417">
    <property type="entry name" value="P-loop_NTPase"/>
</dbReference>
<evidence type="ECO:0000256" key="1">
    <source>
        <dbReference type="ARBA" id="ARBA00022741"/>
    </source>
</evidence>
<dbReference type="GO" id="GO:0005524">
    <property type="term" value="F:ATP binding"/>
    <property type="evidence" value="ECO:0007669"/>
    <property type="project" value="UniProtKB-KW"/>
</dbReference>
<keyword evidence="6" id="KW-1185">Reference proteome</keyword>